<dbReference type="Pfam" id="PF01869">
    <property type="entry name" value="BcrAD_BadFG"/>
    <property type="match status" value="1"/>
</dbReference>
<dbReference type="GO" id="GO:0046348">
    <property type="term" value="P:amino sugar catabolic process"/>
    <property type="evidence" value="ECO:0007669"/>
    <property type="project" value="InterPro"/>
</dbReference>
<keyword evidence="5" id="KW-0119">Carbohydrate metabolism</keyword>
<dbReference type="NCBIfam" id="TIGR00274">
    <property type="entry name" value="N-acetylmuramic acid 6-phosphate etherase"/>
    <property type="match status" value="1"/>
</dbReference>
<dbReference type="GO" id="GO:0009750">
    <property type="term" value="P:response to fructose"/>
    <property type="evidence" value="ECO:0007669"/>
    <property type="project" value="TreeGrafter"/>
</dbReference>
<dbReference type="GO" id="GO:0070095">
    <property type="term" value="F:fructose-6-phosphate binding"/>
    <property type="evidence" value="ECO:0007669"/>
    <property type="project" value="TreeGrafter"/>
</dbReference>
<sequence>MAANADITTLQTEGRNPNSVSIDKASTQDLCRIINNEDATIPGAVQTCIPTIAAAIDALTPRVRAGGRVLYVGAGTSGRLGVLDASEIPPTFSALPSQFVALIAGGDVALRSAQEGAEDSVEGAVKDLEALEINGELDSLIGIAASGRTPYVLSSLAFAKAKGCVTVGIACSAPSPMSECGHVDFMVDAVTGPEVVAGSTRMKAGTATKLILNMISTGVMIRTGKTFGNIMIDVKSTNVKLQMRARRILRHICGDRCLAFDGEIDQILEEADRSVKLAAAKLMLDVSINEARQRLENANGVLADLLIDAESGLNNAVTPEEREPYVLCVDGGGSKGRAVVANRHGQLGRGEAGPCNPNDLGIEGAVAAIALAIENAISSHPEAKGSRVSDVHFVESAICIAGIDREPLQSRMRMEMVRLLGETSGANMYTMNDLELLASIAGREHAATEVVVLVAGTGSVAMRYRLADGRCVRIARAGGWGALLGDEGSGFDVGRKAIRLALQEQDVVESTHGPKNGAVKDPLHELLTSHFRSKGASQDQHNLLDRVLVEPSGSAASPSDTKRRVAACAQLVLDSIDSSPQARMIVDSAAADLGNLARASCSRSDGAKEDRVLVLAGGLMHSTHFRKELVSRLVADGIASPGRIAVMTDLATSGALHMVQERWR</sequence>
<evidence type="ECO:0000256" key="6">
    <source>
        <dbReference type="ARBA" id="ARBA00031123"/>
    </source>
</evidence>
<dbReference type="InterPro" id="IPR001347">
    <property type="entry name" value="SIS_dom"/>
</dbReference>
<keyword evidence="10" id="KW-1185">Reference proteome</keyword>
<dbReference type="RefSeq" id="XP_064654755.1">
    <property type="nucleotide sequence ID" value="XM_064806939.1"/>
</dbReference>
<dbReference type="AlphaFoldDB" id="A0AAV9NZT8"/>
<dbReference type="GO" id="GO:0005654">
    <property type="term" value="C:nucleoplasm"/>
    <property type="evidence" value="ECO:0007669"/>
    <property type="project" value="TreeGrafter"/>
</dbReference>
<feature type="domain" description="SIS" evidence="8">
    <location>
        <begin position="59"/>
        <end position="225"/>
    </location>
</feature>
<dbReference type="PANTHER" id="PTHR10088">
    <property type="entry name" value="GLUCOKINASE REGULATORY PROTEIN"/>
    <property type="match status" value="1"/>
</dbReference>
<dbReference type="PROSITE" id="PS51464">
    <property type="entry name" value="SIS"/>
    <property type="match status" value="1"/>
</dbReference>
<dbReference type="GeneID" id="89931043"/>
<dbReference type="EMBL" id="JAVRRT010000019">
    <property type="protein sequence ID" value="KAK5164507.1"/>
    <property type="molecule type" value="Genomic_DNA"/>
</dbReference>
<evidence type="ECO:0000256" key="2">
    <source>
        <dbReference type="ARBA" id="ARBA00012122"/>
    </source>
</evidence>
<dbReference type="EC" id="2.7.1.59" evidence="2"/>
<dbReference type="PROSITE" id="PS01272">
    <property type="entry name" value="GCKR"/>
    <property type="match status" value="1"/>
</dbReference>
<reference evidence="9 10" key="1">
    <citation type="submission" date="2023-08" db="EMBL/GenBank/DDBJ databases">
        <title>Black Yeasts Isolated from many extreme environments.</title>
        <authorList>
            <person name="Coleine C."/>
            <person name="Stajich J.E."/>
            <person name="Selbmann L."/>
        </authorList>
    </citation>
    <scope>NUCLEOTIDE SEQUENCE [LARGE SCALE GENOMIC DNA]</scope>
    <source>
        <strain evidence="9 10">CCFEE 5935</strain>
    </source>
</reference>
<dbReference type="Gene3D" id="3.30.420.40">
    <property type="match status" value="2"/>
</dbReference>
<dbReference type="GO" id="GO:0030246">
    <property type="term" value="F:carbohydrate binding"/>
    <property type="evidence" value="ECO:0007669"/>
    <property type="project" value="TreeGrafter"/>
</dbReference>
<dbReference type="Gene3D" id="1.10.8.1080">
    <property type="match status" value="1"/>
</dbReference>
<dbReference type="GO" id="GO:0019899">
    <property type="term" value="F:enzyme binding"/>
    <property type="evidence" value="ECO:0007669"/>
    <property type="project" value="TreeGrafter"/>
</dbReference>
<dbReference type="GO" id="GO:0004857">
    <property type="term" value="F:enzyme inhibitor activity"/>
    <property type="evidence" value="ECO:0007669"/>
    <property type="project" value="TreeGrafter"/>
</dbReference>
<protein>
    <recommendedName>
        <fullName evidence="3">N-acetyl-D-glucosamine kinase</fullName>
        <ecNumber evidence="2">2.7.1.59</ecNumber>
    </recommendedName>
    <alternativeName>
        <fullName evidence="6">GlcNAc kinase</fullName>
    </alternativeName>
</protein>
<evidence type="ECO:0000259" key="8">
    <source>
        <dbReference type="PROSITE" id="PS51464"/>
    </source>
</evidence>
<dbReference type="Proteomes" id="UP001337655">
    <property type="component" value="Unassembled WGS sequence"/>
</dbReference>
<evidence type="ECO:0000313" key="9">
    <source>
        <dbReference type="EMBL" id="KAK5164507.1"/>
    </source>
</evidence>
<evidence type="ECO:0000256" key="3">
    <source>
        <dbReference type="ARBA" id="ARBA00014974"/>
    </source>
</evidence>
<comment type="caution">
    <text evidence="9">The sequence shown here is derived from an EMBL/GenBank/DDBJ whole genome shotgun (WGS) entry which is preliminary data.</text>
</comment>
<dbReference type="PANTHER" id="PTHR10088:SF4">
    <property type="entry name" value="GLUCOKINASE REGULATORY PROTEIN"/>
    <property type="match status" value="1"/>
</dbReference>
<dbReference type="GO" id="GO:0042593">
    <property type="term" value="P:glucose homeostasis"/>
    <property type="evidence" value="ECO:0007669"/>
    <property type="project" value="TreeGrafter"/>
</dbReference>
<dbReference type="HAMAP" id="MF_00068">
    <property type="entry name" value="MurQ"/>
    <property type="match status" value="1"/>
</dbReference>
<name>A0AAV9NZT8_9PEZI</name>
<dbReference type="SUPFAM" id="SSF53697">
    <property type="entry name" value="SIS domain"/>
    <property type="match status" value="1"/>
</dbReference>
<organism evidence="9 10">
    <name type="scientific">Saxophila tyrrhenica</name>
    <dbReference type="NCBI Taxonomy" id="1690608"/>
    <lineage>
        <taxon>Eukaryota</taxon>
        <taxon>Fungi</taxon>
        <taxon>Dikarya</taxon>
        <taxon>Ascomycota</taxon>
        <taxon>Pezizomycotina</taxon>
        <taxon>Dothideomycetes</taxon>
        <taxon>Dothideomycetidae</taxon>
        <taxon>Mycosphaerellales</taxon>
        <taxon>Extremaceae</taxon>
        <taxon>Saxophila</taxon>
    </lineage>
</organism>
<dbReference type="Pfam" id="PF22645">
    <property type="entry name" value="GKRP_SIS_N"/>
    <property type="match status" value="1"/>
</dbReference>
<evidence type="ECO:0000256" key="5">
    <source>
        <dbReference type="ARBA" id="ARBA00023277"/>
    </source>
</evidence>
<dbReference type="InterPro" id="IPR005486">
    <property type="entry name" value="Glucokinase_regulatory_CS"/>
</dbReference>
<dbReference type="SUPFAM" id="SSF53067">
    <property type="entry name" value="Actin-like ATPase domain"/>
    <property type="match status" value="2"/>
</dbReference>
<dbReference type="GO" id="GO:0005829">
    <property type="term" value="C:cytosol"/>
    <property type="evidence" value="ECO:0007669"/>
    <property type="project" value="TreeGrafter"/>
</dbReference>
<evidence type="ECO:0000313" key="10">
    <source>
        <dbReference type="Proteomes" id="UP001337655"/>
    </source>
</evidence>
<dbReference type="InterPro" id="IPR043129">
    <property type="entry name" value="ATPase_NBD"/>
</dbReference>
<dbReference type="Gene3D" id="3.40.50.10490">
    <property type="entry name" value="Glucose-6-phosphate isomerase like protein, domain 1"/>
    <property type="match status" value="1"/>
</dbReference>
<dbReference type="InterPro" id="IPR046348">
    <property type="entry name" value="SIS_dom_sf"/>
</dbReference>
<dbReference type="CDD" id="cd05007">
    <property type="entry name" value="SIS_Etherase"/>
    <property type="match status" value="1"/>
</dbReference>
<feature type="region of interest" description="Disordered" evidence="7">
    <location>
        <begin position="1"/>
        <end position="22"/>
    </location>
</feature>
<dbReference type="NCBIfam" id="NF009222">
    <property type="entry name" value="PRK12570.1"/>
    <property type="match status" value="1"/>
</dbReference>
<comment type="similarity">
    <text evidence="1">Belongs to the eukaryotic-type N-acetylglucosamine kinase family.</text>
</comment>
<dbReference type="InterPro" id="IPR002731">
    <property type="entry name" value="ATPase_BadF"/>
</dbReference>
<accession>A0AAV9NZT8</accession>
<dbReference type="GO" id="GO:0016835">
    <property type="term" value="F:carbon-oxygen lyase activity"/>
    <property type="evidence" value="ECO:0007669"/>
    <property type="project" value="InterPro"/>
</dbReference>
<evidence type="ECO:0000256" key="1">
    <source>
        <dbReference type="ARBA" id="ARBA00006198"/>
    </source>
</evidence>
<proteinExistence type="inferred from homology"/>
<evidence type="ECO:0000256" key="7">
    <source>
        <dbReference type="SAM" id="MobiDB-lite"/>
    </source>
</evidence>
<dbReference type="NCBIfam" id="NF003915">
    <property type="entry name" value="PRK05441.1"/>
    <property type="match status" value="1"/>
</dbReference>
<dbReference type="InterPro" id="IPR005488">
    <property type="entry name" value="Etherase_MurQ"/>
</dbReference>
<keyword evidence="4" id="KW-0456">Lyase</keyword>
<evidence type="ECO:0000256" key="4">
    <source>
        <dbReference type="ARBA" id="ARBA00023239"/>
    </source>
</evidence>
<dbReference type="GO" id="GO:0045127">
    <property type="term" value="F:N-acetylglucosamine kinase activity"/>
    <property type="evidence" value="ECO:0007669"/>
    <property type="project" value="UniProtKB-EC"/>
</dbReference>
<gene>
    <name evidence="9" type="ORF">LTR77_009713</name>
</gene>
<dbReference type="FunFam" id="3.40.50.10490:FF:000014">
    <property type="entry name" value="N-acetylmuramic acid 6-phosphate etherase"/>
    <property type="match status" value="1"/>
</dbReference>
<dbReference type="InterPro" id="IPR040190">
    <property type="entry name" value="MURQ/GCKR"/>
</dbReference>